<proteinExistence type="predicted"/>
<dbReference type="AlphaFoldDB" id="A0A139HWV4"/>
<evidence type="ECO:0000256" key="1">
    <source>
        <dbReference type="SAM" id="MobiDB-lite"/>
    </source>
</evidence>
<keyword evidence="2" id="KW-1133">Transmembrane helix</keyword>
<accession>A0A139HWV4</accession>
<reference evidence="3 4" key="1">
    <citation type="submission" date="2015-07" db="EMBL/GenBank/DDBJ databases">
        <title>Comparative genomics of the Sigatoka disease complex on banana suggests a link between parallel evolutionary changes in Pseudocercospora fijiensis and Pseudocercospora eumusae and increased virulence on the banana host.</title>
        <authorList>
            <person name="Chang T.-C."/>
            <person name="Salvucci A."/>
            <person name="Crous P.W."/>
            <person name="Stergiopoulos I."/>
        </authorList>
    </citation>
    <scope>NUCLEOTIDE SEQUENCE [LARGE SCALE GENOMIC DNA]</scope>
    <source>
        <strain evidence="3 4">CBS 114824</strain>
    </source>
</reference>
<organism evidence="3 4">
    <name type="scientific">Pseudocercospora eumusae</name>
    <dbReference type="NCBI Taxonomy" id="321146"/>
    <lineage>
        <taxon>Eukaryota</taxon>
        <taxon>Fungi</taxon>
        <taxon>Dikarya</taxon>
        <taxon>Ascomycota</taxon>
        <taxon>Pezizomycotina</taxon>
        <taxon>Dothideomycetes</taxon>
        <taxon>Dothideomycetidae</taxon>
        <taxon>Mycosphaerellales</taxon>
        <taxon>Mycosphaerellaceae</taxon>
        <taxon>Pseudocercospora</taxon>
    </lineage>
</organism>
<name>A0A139HWV4_9PEZI</name>
<feature type="region of interest" description="Disordered" evidence="1">
    <location>
        <begin position="70"/>
        <end position="114"/>
    </location>
</feature>
<gene>
    <name evidence="3" type="ORF">AC578_7136</name>
</gene>
<keyword evidence="2" id="KW-0472">Membrane</keyword>
<feature type="compositionally biased region" description="Polar residues" evidence="1">
    <location>
        <begin position="70"/>
        <end position="83"/>
    </location>
</feature>
<dbReference type="OrthoDB" id="3644673at2759"/>
<keyword evidence="2" id="KW-0812">Transmembrane</keyword>
<protein>
    <submittedName>
        <fullName evidence="3">Uncharacterized protein</fullName>
    </submittedName>
</protein>
<dbReference type="EMBL" id="LFZN01000004">
    <property type="protein sequence ID" value="KXT06842.1"/>
    <property type="molecule type" value="Genomic_DNA"/>
</dbReference>
<evidence type="ECO:0000313" key="3">
    <source>
        <dbReference type="EMBL" id="KXT06842.1"/>
    </source>
</evidence>
<comment type="caution">
    <text evidence="3">The sequence shown here is derived from an EMBL/GenBank/DDBJ whole genome shotgun (WGS) entry which is preliminary data.</text>
</comment>
<feature type="compositionally biased region" description="Low complexity" evidence="1">
    <location>
        <begin position="226"/>
        <end position="241"/>
    </location>
</feature>
<evidence type="ECO:0000313" key="4">
    <source>
        <dbReference type="Proteomes" id="UP000070133"/>
    </source>
</evidence>
<dbReference type="Proteomes" id="UP000070133">
    <property type="component" value="Unassembled WGS sequence"/>
</dbReference>
<keyword evidence="4" id="KW-1185">Reference proteome</keyword>
<feature type="region of interest" description="Disordered" evidence="1">
    <location>
        <begin position="217"/>
        <end position="244"/>
    </location>
</feature>
<evidence type="ECO:0000256" key="2">
    <source>
        <dbReference type="SAM" id="Phobius"/>
    </source>
</evidence>
<sequence length="292" mass="31371">MITGLVVGLITGSLAACVLVALIFTYALRERKKAALRQKGYLSAPPPPIQFEVTPPPPGMVELESPIETPNRSRSIASTMQSYSPPPSRSTTRSMTGMAGSTARPSRRGRSRDIATARRPRTFAVEPSTRVSSPVSSMHASIMSPQSPRIGLWSGARSPVSLQDYPVSIQEDDEKASIRAPSPALLPDILTPGPPITGYYATRKPVPHRNMTVVLEGDSRPATPQEGSRSGSRAPSSSGESFNFNAFDTPIVQTATAYDFTKPANTSRHSVIRLDEHSRAIIPDQPAATVLQ</sequence>
<feature type="transmembrane region" description="Helical" evidence="2">
    <location>
        <begin position="6"/>
        <end position="28"/>
    </location>
</feature>